<dbReference type="RefSeq" id="WP_039290146.1">
    <property type="nucleotide sequence ID" value="NZ_JTDI01000009.1"/>
</dbReference>
<keyword evidence="3" id="KW-0285">Flavoprotein</keyword>
<accession>A0A0B1ZII3</accession>
<dbReference type="InterPro" id="IPR037069">
    <property type="entry name" value="AcylCoA_DH/ox_N_sf"/>
</dbReference>
<evidence type="ECO:0000259" key="6">
    <source>
        <dbReference type="Pfam" id="PF00441"/>
    </source>
</evidence>
<comment type="cofactor">
    <cofactor evidence="1">
        <name>FAD</name>
        <dbReference type="ChEBI" id="CHEBI:57692"/>
    </cofactor>
</comment>
<dbReference type="CDD" id="cd00567">
    <property type="entry name" value="ACAD"/>
    <property type="match status" value="1"/>
</dbReference>
<dbReference type="PANTHER" id="PTHR43884:SF20">
    <property type="entry name" value="ACYL-COA DEHYDROGENASE FADE28"/>
    <property type="match status" value="1"/>
</dbReference>
<evidence type="ECO:0000256" key="5">
    <source>
        <dbReference type="ARBA" id="ARBA00023002"/>
    </source>
</evidence>
<protein>
    <recommendedName>
        <fullName evidence="10">Acyl-CoA dehydrogenase</fullName>
    </recommendedName>
</protein>
<feature type="domain" description="Acyl-CoA dehydrogenase/oxidase N-terminal" evidence="7">
    <location>
        <begin position="7"/>
        <end position="106"/>
    </location>
</feature>
<keyword evidence="4" id="KW-0274">FAD</keyword>
<dbReference type="Gene3D" id="1.10.540.10">
    <property type="entry name" value="Acyl-CoA dehydrogenase/oxidase, N-terminal domain"/>
    <property type="match status" value="1"/>
</dbReference>
<evidence type="ECO:0008006" key="10">
    <source>
        <dbReference type="Google" id="ProtNLM"/>
    </source>
</evidence>
<dbReference type="Proteomes" id="UP000031057">
    <property type="component" value="Unassembled WGS sequence"/>
</dbReference>
<reference evidence="8 9" key="1">
    <citation type="submission" date="2014-10" db="EMBL/GenBank/DDBJ databases">
        <title>Genome sequence of Novosphingobium malaysiense MUSC 273(T).</title>
        <authorList>
            <person name="Lee L.-H."/>
        </authorList>
    </citation>
    <scope>NUCLEOTIDE SEQUENCE [LARGE SCALE GENOMIC DNA]</scope>
    <source>
        <strain evidence="8 9">MUSC 273</strain>
    </source>
</reference>
<keyword evidence="9" id="KW-1185">Reference proteome</keyword>
<dbReference type="InterPro" id="IPR046373">
    <property type="entry name" value="Acyl-CoA_Oxase/DH_mid-dom_sf"/>
</dbReference>
<evidence type="ECO:0000256" key="3">
    <source>
        <dbReference type="ARBA" id="ARBA00022630"/>
    </source>
</evidence>
<dbReference type="PANTHER" id="PTHR43884">
    <property type="entry name" value="ACYL-COA DEHYDROGENASE"/>
    <property type="match status" value="1"/>
</dbReference>
<dbReference type="STRING" id="1348853.LK12_22575"/>
<dbReference type="AlphaFoldDB" id="A0A0B1ZII3"/>
<dbReference type="InterPro" id="IPR036250">
    <property type="entry name" value="AcylCo_DH-like_C"/>
</dbReference>
<dbReference type="EMBL" id="JTDI01000009">
    <property type="protein sequence ID" value="KHK89112.1"/>
    <property type="molecule type" value="Genomic_DNA"/>
</dbReference>
<dbReference type="InterPro" id="IPR013786">
    <property type="entry name" value="AcylCoA_DH/ox_N"/>
</dbReference>
<dbReference type="GO" id="GO:0003995">
    <property type="term" value="F:acyl-CoA dehydrogenase activity"/>
    <property type="evidence" value="ECO:0007669"/>
    <property type="project" value="TreeGrafter"/>
</dbReference>
<dbReference type="Pfam" id="PF00441">
    <property type="entry name" value="Acyl-CoA_dh_1"/>
    <property type="match status" value="1"/>
</dbReference>
<dbReference type="InterPro" id="IPR009100">
    <property type="entry name" value="AcylCoA_DH/oxidase_NM_dom_sf"/>
</dbReference>
<dbReference type="InterPro" id="IPR009075">
    <property type="entry name" value="AcylCo_DH/oxidase_C"/>
</dbReference>
<proteinExistence type="inferred from homology"/>
<keyword evidence="5" id="KW-0560">Oxidoreductase</keyword>
<evidence type="ECO:0000313" key="8">
    <source>
        <dbReference type="EMBL" id="KHK89112.1"/>
    </source>
</evidence>
<sequence length="370" mass="39761">MDFNRSDLQRMLHDSAERFVNEHYSLEHRRSLRAVQDGLDTAGWETFAELGWLAILVPEELGGLSGCMADVSTLAEVLGSRCVTDPFISSGVIAPTILSGASTSQEDLLGEIVGGTARVALAHDEPNERYAYSQPRATMLAASGDGYTLSGQKMMVLDAPSATHVIVTATGPSGAALVLIPMDAAGITTDAYALYDGSRAADIHFDGTSVAAEAVLADGDAASALLSLALDRARVTALAQAVGSMEAELDICSAYLKEREQFGQPIGKFQSLQHIMAEMFVETHQARSILYYALSRLDGGYSPDECAKAVSLAALRVSQAAQLVSRQAIQLHGGYGVTDEYEVSHHYRRQFILEKTLGDMDYFTRRLSSL</sequence>
<organism evidence="8 9">
    <name type="scientific">Novosphingobium malaysiense</name>
    <dbReference type="NCBI Taxonomy" id="1348853"/>
    <lineage>
        <taxon>Bacteria</taxon>
        <taxon>Pseudomonadati</taxon>
        <taxon>Pseudomonadota</taxon>
        <taxon>Alphaproteobacteria</taxon>
        <taxon>Sphingomonadales</taxon>
        <taxon>Sphingomonadaceae</taxon>
        <taxon>Novosphingobium</taxon>
    </lineage>
</organism>
<dbReference type="GO" id="GO:0050660">
    <property type="term" value="F:flavin adenine dinucleotide binding"/>
    <property type="evidence" value="ECO:0007669"/>
    <property type="project" value="InterPro"/>
</dbReference>
<evidence type="ECO:0000313" key="9">
    <source>
        <dbReference type="Proteomes" id="UP000031057"/>
    </source>
</evidence>
<comment type="caution">
    <text evidence="8">The sequence shown here is derived from an EMBL/GenBank/DDBJ whole genome shotgun (WGS) entry which is preliminary data.</text>
</comment>
<evidence type="ECO:0000256" key="1">
    <source>
        <dbReference type="ARBA" id="ARBA00001974"/>
    </source>
</evidence>
<feature type="domain" description="Acyl-CoA dehydrogenase/oxidase C-terminal" evidence="6">
    <location>
        <begin position="229"/>
        <end position="349"/>
    </location>
</feature>
<name>A0A0B1ZII3_9SPHN</name>
<dbReference type="SUPFAM" id="SSF56645">
    <property type="entry name" value="Acyl-CoA dehydrogenase NM domain-like"/>
    <property type="match status" value="1"/>
</dbReference>
<dbReference type="SUPFAM" id="SSF47203">
    <property type="entry name" value="Acyl-CoA dehydrogenase C-terminal domain-like"/>
    <property type="match status" value="1"/>
</dbReference>
<evidence type="ECO:0000259" key="7">
    <source>
        <dbReference type="Pfam" id="PF02771"/>
    </source>
</evidence>
<dbReference type="Gene3D" id="2.40.110.10">
    <property type="entry name" value="Butyryl-CoA Dehydrogenase, subunit A, domain 2"/>
    <property type="match status" value="1"/>
</dbReference>
<evidence type="ECO:0000256" key="4">
    <source>
        <dbReference type="ARBA" id="ARBA00022827"/>
    </source>
</evidence>
<dbReference type="Pfam" id="PF02771">
    <property type="entry name" value="Acyl-CoA_dh_N"/>
    <property type="match status" value="1"/>
</dbReference>
<gene>
    <name evidence="8" type="ORF">LK12_22575</name>
</gene>
<dbReference type="Gene3D" id="1.20.140.10">
    <property type="entry name" value="Butyryl-CoA Dehydrogenase, subunit A, domain 3"/>
    <property type="match status" value="1"/>
</dbReference>
<evidence type="ECO:0000256" key="2">
    <source>
        <dbReference type="ARBA" id="ARBA00009347"/>
    </source>
</evidence>
<comment type="similarity">
    <text evidence="2">Belongs to the acyl-CoA dehydrogenase family.</text>
</comment>
<dbReference type="OrthoDB" id="7328575at2"/>